<feature type="signal peptide" evidence="2">
    <location>
        <begin position="1"/>
        <end position="16"/>
    </location>
</feature>
<dbReference type="InterPro" id="IPR016186">
    <property type="entry name" value="C-type_lectin-like/link_sf"/>
</dbReference>
<proteinExistence type="predicted"/>
<evidence type="ECO:0000313" key="5">
    <source>
        <dbReference type="Proteomes" id="UP000005408"/>
    </source>
</evidence>
<protein>
    <recommendedName>
        <fullName evidence="3">C-type lectin domain-containing protein</fullName>
    </recommendedName>
</protein>
<dbReference type="AlphaFoldDB" id="A0A8W8N5J7"/>
<evidence type="ECO:0000256" key="1">
    <source>
        <dbReference type="ARBA" id="ARBA00023157"/>
    </source>
</evidence>
<evidence type="ECO:0000256" key="2">
    <source>
        <dbReference type="SAM" id="SignalP"/>
    </source>
</evidence>
<dbReference type="EnsemblMetazoa" id="G4442.1">
    <property type="protein sequence ID" value="G4442.1:cds"/>
    <property type="gene ID" value="G4442"/>
</dbReference>
<dbReference type="OrthoDB" id="441660at2759"/>
<dbReference type="SUPFAM" id="SSF56436">
    <property type="entry name" value="C-type lectin-like"/>
    <property type="match status" value="1"/>
</dbReference>
<reference evidence="4" key="1">
    <citation type="submission" date="2022-08" db="UniProtKB">
        <authorList>
            <consortium name="EnsemblMetazoa"/>
        </authorList>
    </citation>
    <scope>IDENTIFICATION</scope>
    <source>
        <strain evidence="4">05x7-T-G4-1.051#20</strain>
    </source>
</reference>
<dbReference type="SMART" id="SM00034">
    <property type="entry name" value="CLECT"/>
    <property type="match status" value="1"/>
</dbReference>
<keyword evidence="5" id="KW-1185">Reference proteome</keyword>
<keyword evidence="2" id="KW-0732">Signal</keyword>
<organism evidence="4 5">
    <name type="scientific">Magallana gigas</name>
    <name type="common">Pacific oyster</name>
    <name type="synonym">Crassostrea gigas</name>
    <dbReference type="NCBI Taxonomy" id="29159"/>
    <lineage>
        <taxon>Eukaryota</taxon>
        <taxon>Metazoa</taxon>
        <taxon>Spiralia</taxon>
        <taxon>Lophotrochozoa</taxon>
        <taxon>Mollusca</taxon>
        <taxon>Bivalvia</taxon>
        <taxon>Autobranchia</taxon>
        <taxon>Pteriomorphia</taxon>
        <taxon>Ostreida</taxon>
        <taxon>Ostreoidea</taxon>
        <taxon>Ostreidae</taxon>
        <taxon>Magallana</taxon>
    </lineage>
</organism>
<dbReference type="SMR" id="A0A8W8N5J7"/>
<dbReference type="Gene3D" id="3.10.100.10">
    <property type="entry name" value="Mannose-Binding Protein A, subunit A"/>
    <property type="match status" value="1"/>
</dbReference>
<accession>A0A8W8N5J7</accession>
<dbReference type="Proteomes" id="UP000005408">
    <property type="component" value="Unassembled WGS sequence"/>
</dbReference>
<evidence type="ECO:0000259" key="3">
    <source>
        <dbReference type="PROSITE" id="PS50041"/>
    </source>
</evidence>
<dbReference type="InterPro" id="IPR016187">
    <property type="entry name" value="CTDL_fold"/>
</dbReference>
<feature type="chain" id="PRO_5036488427" description="C-type lectin domain-containing protein" evidence="2">
    <location>
        <begin position="17"/>
        <end position="158"/>
    </location>
</feature>
<dbReference type="InterPro" id="IPR050111">
    <property type="entry name" value="C-type_lectin/snaclec_domain"/>
</dbReference>
<dbReference type="OMA" id="ESCHVGW"/>
<dbReference type="PANTHER" id="PTHR22803">
    <property type="entry name" value="MANNOSE, PHOSPHOLIPASE, LECTIN RECEPTOR RELATED"/>
    <property type="match status" value="1"/>
</dbReference>
<dbReference type="PROSITE" id="PS00615">
    <property type="entry name" value="C_TYPE_LECTIN_1"/>
    <property type="match status" value="1"/>
</dbReference>
<name>A0A8W8N5J7_MAGGI</name>
<dbReference type="CDD" id="cd00037">
    <property type="entry name" value="CLECT"/>
    <property type="match status" value="1"/>
</dbReference>
<dbReference type="PROSITE" id="PS50041">
    <property type="entry name" value="C_TYPE_LECTIN_2"/>
    <property type="match status" value="1"/>
</dbReference>
<evidence type="ECO:0000313" key="4">
    <source>
        <dbReference type="EnsemblMetazoa" id="G4442.1:cds"/>
    </source>
</evidence>
<feature type="domain" description="C-type lectin" evidence="3">
    <location>
        <begin position="30"/>
        <end position="146"/>
    </location>
</feature>
<dbReference type="InterPro" id="IPR001304">
    <property type="entry name" value="C-type_lectin-like"/>
</dbReference>
<keyword evidence="1" id="KW-1015">Disulfide bond</keyword>
<dbReference type="Pfam" id="PF00059">
    <property type="entry name" value="Lectin_C"/>
    <property type="match status" value="1"/>
</dbReference>
<dbReference type="InterPro" id="IPR018378">
    <property type="entry name" value="C-type_lectin_CS"/>
</dbReference>
<sequence>MIPSLVLVFLVVFSSALPETESCHVGWIQFQEKCYFFSHTTATWFDAGSACSQFHSKLAEPRSGAEISFLRSHSQSQNKTMWIGVSDIIEEDRWVYSSTQEVVPHHDFQTGEPNGHLSQNCVALWKDHHGKWADHGCAINEYFICEEILTSDPDSIIG</sequence>